<evidence type="ECO:0000256" key="1">
    <source>
        <dbReference type="SAM" id="MobiDB-lite"/>
    </source>
</evidence>
<dbReference type="Proteomes" id="UP000230750">
    <property type="component" value="Unassembled WGS sequence"/>
</dbReference>
<dbReference type="PANTHER" id="PTHR32455">
    <property type="entry name" value="SPERM ACROSOME-ASSOCIATED PROTEIN 9"/>
    <property type="match status" value="1"/>
</dbReference>
<evidence type="ECO:0000313" key="2">
    <source>
        <dbReference type="EMBL" id="PIK50656.1"/>
    </source>
</evidence>
<keyword evidence="3" id="KW-1185">Reference proteome</keyword>
<dbReference type="InterPro" id="IPR027818">
    <property type="entry name" value="SPACA9"/>
</dbReference>
<dbReference type="Pfam" id="PF15120">
    <property type="entry name" value="SPACA9"/>
    <property type="match status" value="1"/>
</dbReference>
<dbReference type="PANTHER" id="PTHR32455:SF1">
    <property type="entry name" value="SPERM ACROSOME-ASSOCIATED PROTEIN 9"/>
    <property type="match status" value="1"/>
</dbReference>
<comment type="caution">
    <text evidence="2">The sequence shown here is derived from an EMBL/GenBank/DDBJ whole genome shotgun (WGS) entry which is preliminary data.</text>
</comment>
<reference evidence="2 3" key="1">
    <citation type="journal article" date="2017" name="PLoS Biol.">
        <title>The sea cucumber genome provides insights into morphological evolution and visceral regeneration.</title>
        <authorList>
            <person name="Zhang X."/>
            <person name="Sun L."/>
            <person name="Yuan J."/>
            <person name="Sun Y."/>
            <person name="Gao Y."/>
            <person name="Zhang L."/>
            <person name="Li S."/>
            <person name="Dai H."/>
            <person name="Hamel J.F."/>
            <person name="Liu C."/>
            <person name="Yu Y."/>
            <person name="Liu S."/>
            <person name="Lin W."/>
            <person name="Guo K."/>
            <person name="Jin S."/>
            <person name="Xu P."/>
            <person name="Storey K.B."/>
            <person name="Huan P."/>
            <person name="Zhang T."/>
            <person name="Zhou Y."/>
            <person name="Zhang J."/>
            <person name="Lin C."/>
            <person name="Li X."/>
            <person name="Xing L."/>
            <person name="Huo D."/>
            <person name="Sun M."/>
            <person name="Wang L."/>
            <person name="Mercier A."/>
            <person name="Li F."/>
            <person name="Yang H."/>
            <person name="Xiang J."/>
        </authorList>
    </citation>
    <scope>NUCLEOTIDE SEQUENCE [LARGE SCALE GENOMIC DNA]</scope>
    <source>
        <strain evidence="2">Shaxun</strain>
        <tissue evidence="2">Muscle</tissue>
    </source>
</reference>
<sequence length="286" mass="33033">MGDLRQEAAKLRQRYNTLRQQQMTFVAALDNTRTDVYEKSKPLKSIAEVKELFERSKNSRDKRAMQQWLDLLRSLDSLRQQVESQSSSWPKEGPLARAMQRWKTLLNPSNDFSGLKAKYPHTEVNHLSCEEARIQFGGCVSLLPFIFDQITRIQSQLAKQNQDSLDETWPPARKPSAARVVQSARHQRSKTESQVPSRAKTAIGSRDKAVDTKDLSKQMLRLSMGKLPKGMDESVLFYRRTLNGRADKLHVNGEITLDKAPWRGASYNKVNHVDHRRFMNLKNKYY</sequence>
<gene>
    <name evidence="2" type="ORF">BSL78_12502</name>
</gene>
<dbReference type="EMBL" id="MRZV01000410">
    <property type="protein sequence ID" value="PIK50656.1"/>
    <property type="molecule type" value="Genomic_DNA"/>
</dbReference>
<dbReference type="GO" id="GO:0097546">
    <property type="term" value="C:ciliary base"/>
    <property type="evidence" value="ECO:0007669"/>
    <property type="project" value="TreeGrafter"/>
</dbReference>
<dbReference type="AlphaFoldDB" id="A0A2G8KRM2"/>
<name>A0A2G8KRM2_STIJA</name>
<dbReference type="OrthoDB" id="9999829at2759"/>
<dbReference type="STRING" id="307972.A0A2G8KRM2"/>
<protein>
    <submittedName>
        <fullName evidence="2">Uncharacterized protein</fullName>
    </submittedName>
</protein>
<organism evidence="2 3">
    <name type="scientific">Stichopus japonicus</name>
    <name type="common">Sea cucumber</name>
    <dbReference type="NCBI Taxonomy" id="307972"/>
    <lineage>
        <taxon>Eukaryota</taxon>
        <taxon>Metazoa</taxon>
        <taxon>Echinodermata</taxon>
        <taxon>Eleutherozoa</taxon>
        <taxon>Echinozoa</taxon>
        <taxon>Holothuroidea</taxon>
        <taxon>Aspidochirotacea</taxon>
        <taxon>Aspidochirotida</taxon>
        <taxon>Stichopodidae</taxon>
        <taxon>Apostichopus</taxon>
    </lineage>
</organism>
<dbReference type="GO" id="GO:0036126">
    <property type="term" value="C:sperm flagellum"/>
    <property type="evidence" value="ECO:0007669"/>
    <property type="project" value="TreeGrafter"/>
</dbReference>
<proteinExistence type="predicted"/>
<evidence type="ECO:0000313" key="3">
    <source>
        <dbReference type="Proteomes" id="UP000230750"/>
    </source>
</evidence>
<feature type="region of interest" description="Disordered" evidence="1">
    <location>
        <begin position="162"/>
        <end position="200"/>
    </location>
</feature>
<accession>A0A2G8KRM2</accession>
<dbReference type="GO" id="GO:0001669">
    <property type="term" value="C:acrosomal vesicle"/>
    <property type="evidence" value="ECO:0007669"/>
    <property type="project" value="TreeGrafter"/>
</dbReference>